<proteinExistence type="predicted"/>
<dbReference type="Pfam" id="PF14065">
    <property type="entry name" value="Pvc16_N"/>
    <property type="match status" value="1"/>
</dbReference>
<protein>
    <submittedName>
        <fullName evidence="2">DUF4255 domain-containing protein</fullName>
    </submittedName>
</protein>
<gene>
    <name evidence="2" type="ORF">EKH80_03030</name>
</gene>
<dbReference type="Proteomes" id="UP000274358">
    <property type="component" value="Unassembled WGS sequence"/>
</dbReference>
<dbReference type="InterPro" id="IPR025351">
    <property type="entry name" value="Pvc16_N"/>
</dbReference>
<name>A0A432MAZ3_9GAMM</name>
<feature type="domain" description="Pvc16 N-terminal" evidence="1">
    <location>
        <begin position="13"/>
        <end position="181"/>
    </location>
</feature>
<sequence>MTSMIPSNMTIIEVNRALRDALRTYVQNDVLISFELPDPGNLPSVPTVSVFLYDVHEDLQLRVGESRAYSGGALLPAKVNVCLNYLITYWDSSQSRSADGPGGEPANQSIIVMNQVLNALINNRVLQGLPNVYTKVMPPKQDLFSLGTFWQSLGNKPRLLLNYVATVPIPLTDHNDTIEPVEVSEVRLENLTSPR</sequence>
<organism evidence="2 3">
    <name type="scientific">Dyella choica</name>
    <dbReference type="NCBI Taxonomy" id="1927959"/>
    <lineage>
        <taxon>Bacteria</taxon>
        <taxon>Pseudomonadati</taxon>
        <taxon>Pseudomonadota</taxon>
        <taxon>Gammaproteobacteria</taxon>
        <taxon>Lysobacterales</taxon>
        <taxon>Rhodanobacteraceae</taxon>
        <taxon>Dyella</taxon>
    </lineage>
</organism>
<evidence type="ECO:0000259" key="1">
    <source>
        <dbReference type="Pfam" id="PF14065"/>
    </source>
</evidence>
<dbReference type="EMBL" id="RYYV01000002">
    <property type="protein sequence ID" value="RUL78800.1"/>
    <property type="molecule type" value="Genomic_DNA"/>
</dbReference>
<reference evidence="2 3" key="1">
    <citation type="submission" date="2018-12" db="EMBL/GenBank/DDBJ databases">
        <title>Dyella dinghuensis sp. nov. DHOA06 and Dyella choica sp. nov. 4M-K27, isolated from forest soil.</title>
        <authorList>
            <person name="Qiu L.-H."/>
            <person name="Gao Z.-H."/>
        </authorList>
    </citation>
    <scope>NUCLEOTIDE SEQUENCE [LARGE SCALE GENOMIC DNA]</scope>
    <source>
        <strain evidence="2 3">4M-K27</strain>
    </source>
</reference>
<evidence type="ECO:0000313" key="3">
    <source>
        <dbReference type="Proteomes" id="UP000274358"/>
    </source>
</evidence>
<comment type="caution">
    <text evidence="2">The sequence shown here is derived from an EMBL/GenBank/DDBJ whole genome shotgun (WGS) entry which is preliminary data.</text>
</comment>
<dbReference type="AlphaFoldDB" id="A0A432MAZ3"/>
<evidence type="ECO:0000313" key="2">
    <source>
        <dbReference type="EMBL" id="RUL78800.1"/>
    </source>
</evidence>
<accession>A0A432MAZ3</accession>
<keyword evidence="3" id="KW-1185">Reference proteome</keyword>